<gene>
    <name evidence="4" type="ORF">QBC35DRAFT_466989</name>
</gene>
<dbReference type="EMBL" id="MU864522">
    <property type="protein sequence ID" value="KAK4183808.1"/>
    <property type="molecule type" value="Genomic_DNA"/>
</dbReference>
<name>A0AAN6WLH7_9PEZI</name>
<dbReference type="AlphaFoldDB" id="A0AAN6WLH7"/>
<reference evidence="4" key="1">
    <citation type="journal article" date="2023" name="Mol. Phylogenet. Evol.">
        <title>Genome-scale phylogeny and comparative genomics of the fungal order Sordariales.</title>
        <authorList>
            <person name="Hensen N."/>
            <person name="Bonometti L."/>
            <person name="Westerberg I."/>
            <person name="Brannstrom I.O."/>
            <person name="Guillou S."/>
            <person name="Cros-Aarteil S."/>
            <person name="Calhoun S."/>
            <person name="Haridas S."/>
            <person name="Kuo A."/>
            <person name="Mondo S."/>
            <person name="Pangilinan J."/>
            <person name="Riley R."/>
            <person name="LaButti K."/>
            <person name="Andreopoulos B."/>
            <person name="Lipzen A."/>
            <person name="Chen C."/>
            <person name="Yan M."/>
            <person name="Daum C."/>
            <person name="Ng V."/>
            <person name="Clum A."/>
            <person name="Steindorff A."/>
            <person name="Ohm R.A."/>
            <person name="Martin F."/>
            <person name="Silar P."/>
            <person name="Natvig D.O."/>
            <person name="Lalanne C."/>
            <person name="Gautier V."/>
            <person name="Ament-Velasquez S.L."/>
            <person name="Kruys A."/>
            <person name="Hutchinson M.I."/>
            <person name="Powell A.J."/>
            <person name="Barry K."/>
            <person name="Miller A.N."/>
            <person name="Grigoriev I.V."/>
            <person name="Debuchy R."/>
            <person name="Gladieux P."/>
            <person name="Hiltunen Thoren M."/>
            <person name="Johannesson H."/>
        </authorList>
    </citation>
    <scope>NUCLEOTIDE SEQUENCE</scope>
    <source>
        <strain evidence="4">PSN309</strain>
    </source>
</reference>
<comment type="caution">
    <text evidence="4">The sequence shown here is derived from an EMBL/GenBank/DDBJ whole genome shotgun (WGS) entry which is preliminary data.</text>
</comment>
<evidence type="ECO:0000313" key="5">
    <source>
        <dbReference type="Proteomes" id="UP001302126"/>
    </source>
</evidence>
<dbReference type="InterPro" id="IPR056693">
    <property type="entry name" value="DUF7791"/>
</dbReference>
<protein>
    <recommendedName>
        <fullName evidence="6">NACHT domain-containing protein</fullName>
    </recommendedName>
</protein>
<keyword evidence="5" id="KW-1185">Reference proteome</keyword>
<evidence type="ECO:0000259" key="2">
    <source>
        <dbReference type="Pfam" id="PF24883"/>
    </source>
</evidence>
<evidence type="ECO:0000259" key="3">
    <source>
        <dbReference type="Pfam" id="PF25053"/>
    </source>
</evidence>
<organism evidence="4 5">
    <name type="scientific">Podospora australis</name>
    <dbReference type="NCBI Taxonomy" id="1536484"/>
    <lineage>
        <taxon>Eukaryota</taxon>
        <taxon>Fungi</taxon>
        <taxon>Dikarya</taxon>
        <taxon>Ascomycota</taxon>
        <taxon>Pezizomycotina</taxon>
        <taxon>Sordariomycetes</taxon>
        <taxon>Sordariomycetidae</taxon>
        <taxon>Sordariales</taxon>
        <taxon>Podosporaceae</taxon>
        <taxon>Podospora</taxon>
    </lineage>
</organism>
<dbReference type="Gene3D" id="3.40.50.300">
    <property type="entry name" value="P-loop containing nucleotide triphosphate hydrolases"/>
    <property type="match status" value="1"/>
</dbReference>
<reference evidence="4" key="2">
    <citation type="submission" date="2023-05" db="EMBL/GenBank/DDBJ databases">
        <authorList>
            <consortium name="Lawrence Berkeley National Laboratory"/>
            <person name="Steindorff A."/>
            <person name="Hensen N."/>
            <person name="Bonometti L."/>
            <person name="Westerberg I."/>
            <person name="Brannstrom I.O."/>
            <person name="Guillou S."/>
            <person name="Cros-Aarteil S."/>
            <person name="Calhoun S."/>
            <person name="Haridas S."/>
            <person name="Kuo A."/>
            <person name="Mondo S."/>
            <person name="Pangilinan J."/>
            <person name="Riley R."/>
            <person name="Labutti K."/>
            <person name="Andreopoulos B."/>
            <person name="Lipzen A."/>
            <person name="Chen C."/>
            <person name="Yanf M."/>
            <person name="Daum C."/>
            <person name="Ng V."/>
            <person name="Clum A."/>
            <person name="Ohm R."/>
            <person name="Martin F."/>
            <person name="Silar P."/>
            <person name="Natvig D."/>
            <person name="Lalanne C."/>
            <person name="Gautier V."/>
            <person name="Ament-Velasquez S.L."/>
            <person name="Kruys A."/>
            <person name="Hutchinson M.I."/>
            <person name="Powell A.J."/>
            <person name="Barry K."/>
            <person name="Miller A.N."/>
            <person name="Grigoriev I.V."/>
            <person name="Debuchy R."/>
            <person name="Gladieux P."/>
            <person name="Thoren M.H."/>
            <person name="Johannesson H."/>
        </authorList>
    </citation>
    <scope>NUCLEOTIDE SEQUENCE</scope>
    <source>
        <strain evidence="4">PSN309</strain>
    </source>
</reference>
<proteinExistence type="predicted"/>
<dbReference type="PANTHER" id="PTHR10039:SF5">
    <property type="entry name" value="NACHT DOMAIN-CONTAINING PROTEIN"/>
    <property type="match status" value="1"/>
</dbReference>
<sequence length="591" mass="67980">MREETQSSMALLEKAGFDQQKEAMELRAWLTKLKQETRNGIQQEKSALEELQALFSLRIKARSAVDQLQWYLDGLEYPEMSTRLSDIREASSGTFQYMLSDDKRLTTTHRELESGFQHWLLEGQSIFHICGKPGSGKSTLMKYLLHDSEFYRLLRVWAGSNRLVLAGSFFWKFGTSLQKNMSGLMRSLLHTVLSDLPDLLEPLFGHDVRRHTGKKIFTDQNLRSAFDRLVRLTGQQTGRNLSLCFIIDGLDEFEDPQENYSDLALHLKTWTEAPGANLKLLVSSRDLPVFRNLAPGHTLHLHLLTKGDIQMFVEARLTSLKRFQEIRDENSKSAQECDHLLKDIVERAEGVFVWVHLVVQALRTGVQENEDTIAQLQQHLDHLPTELDNLFAHMLQSIQPFYREQAYRVFAVALHAATTGHGSPWPLKRYYFLLEQFADHNFARSLPYQANRQLARVKLQSVIDRTKERINAHCNCLLEVDKGDTVVRFIHKSIPDWLQRHRPGHISDGFDIKDAFFQTLLADIKSAPVPYSSSSTGWAVRVKVLEDVTDVLQELCEQNTTPESVKYAMERLMALDEALFIQQDVDMTQPR</sequence>
<dbReference type="PANTHER" id="PTHR10039">
    <property type="entry name" value="AMELOGENIN"/>
    <property type="match status" value="1"/>
</dbReference>
<dbReference type="Pfam" id="PF25053">
    <property type="entry name" value="DUF7791"/>
    <property type="match status" value="1"/>
</dbReference>
<feature type="domain" description="Nephrocystin 3-like N-terminal" evidence="2">
    <location>
        <begin position="114"/>
        <end position="285"/>
    </location>
</feature>
<dbReference type="Proteomes" id="UP001302126">
    <property type="component" value="Unassembled WGS sequence"/>
</dbReference>
<keyword evidence="1" id="KW-0677">Repeat</keyword>
<dbReference type="Pfam" id="PF24883">
    <property type="entry name" value="NPHP3_N"/>
    <property type="match status" value="1"/>
</dbReference>
<dbReference type="InterPro" id="IPR056884">
    <property type="entry name" value="NPHP3-like_N"/>
</dbReference>
<accession>A0AAN6WLH7</accession>
<evidence type="ECO:0000313" key="4">
    <source>
        <dbReference type="EMBL" id="KAK4183808.1"/>
    </source>
</evidence>
<dbReference type="InterPro" id="IPR027417">
    <property type="entry name" value="P-loop_NTPase"/>
</dbReference>
<evidence type="ECO:0008006" key="6">
    <source>
        <dbReference type="Google" id="ProtNLM"/>
    </source>
</evidence>
<evidence type="ECO:0000256" key="1">
    <source>
        <dbReference type="ARBA" id="ARBA00022737"/>
    </source>
</evidence>
<feature type="domain" description="DUF7791" evidence="3">
    <location>
        <begin position="397"/>
        <end position="528"/>
    </location>
</feature>
<dbReference type="SUPFAM" id="SSF52540">
    <property type="entry name" value="P-loop containing nucleoside triphosphate hydrolases"/>
    <property type="match status" value="1"/>
</dbReference>